<keyword evidence="2" id="KW-1185">Reference proteome</keyword>
<dbReference type="AlphaFoldDB" id="K0SG18"/>
<gene>
    <name evidence="1" type="ORF">THAOC_15014</name>
</gene>
<name>K0SG18_THAOC</name>
<evidence type="ECO:0008006" key="3">
    <source>
        <dbReference type="Google" id="ProtNLM"/>
    </source>
</evidence>
<dbReference type="eggNOG" id="KOG0017">
    <property type="taxonomic scope" value="Eukaryota"/>
</dbReference>
<accession>K0SG18</accession>
<reference evidence="1 2" key="1">
    <citation type="journal article" date="2012" name="Genome Biol.">
        <title>Genome and low-iron response of an oceanic diatom adapted to chronic iron limitation.</title>
        <authorList>
            <person name="Lommer M."/>
            <person name="Specht M."/>
            <person name="Roy A.S."/>
            <person name="Kraemer L."/>
            <person name="Andreson R."/>
            <person name="Gutowska M.A."/>
            <person name="Wolf J."/>
            <person name="Bergner S.V."/>
            <person name="Schilhabel M.B."/>
            <person name="Klostermeier U.C."/>
            <person name="Beiko R.G."/>
            <person name="Rosenstiel P."/>
            <person name="Hippler M."/>
            <person name="Laroche J."/>
        </authorList>
    </citation>
    <scope>NUCLEOTIDE SEQUENCE [LARGE SCALE GENOMIC DNA]</scope>
    <source>
        <strain evidence="1 2">CCMP1005</strain>
    </source>
</reference>
<evidence type="ECO:0000313" key="1">
    <source>
        <dbReference type="EMBL" id="EJK64270.1"/>
    </source>
</evidence>
<comment type="caution">
    <text evidence="1">The sequence shown here is derived from an EMBL/GenBank/DDBJ whole genome shotgun (WGS) entry which is preliminary data.</text>
</comment>
<organism evidence="1 2">
    <name type="scientific">Thalassiosira oceanica</name>
    <name type="common">Marine diatom</name>
    <dbReference type="NCBI Taxonomy" id="159749"/>
    <lineage>
        <taxon>Eukaryota</taxon>
        <taxon>Sar</taxon>
        <taxon>Stramenopiles</taxon>
        <taxon>Ochrophyta</taxon>
        <taxon>Bacillariophyta</taxon>
        <taxon>Coscinodiscophyceae</taxon>
        <taxon>Thalassiosirophycidae</taxon>
        <taxon>Thalassiosirales</taxon>
        <taxon>Thalassiosiraceae</taxon>
        <taxon>Thalassiosira</taxon>
    </lineage>
</organism>
<evidence type="ECO:0000313" key="2">
    <source>
        <dbReference type="Proteomes" id="UP000266841"/>
    </source>
</evidence>
<protein>
    <recommendedName>
        <fullName evidence="3">Reverse transcriptase Ty1/copia-type domain-containing protein</fullName>
    </recommendedName>
</protein>
<dbReference type="CDD" id="cd09272">
    <property type="entry name" value="RNase_HI_RT_Ty1"/>
    <property type="match status" value="1"/>
</dbReference>
<dbReference type="OMA" id="SNANWGE"/>
<dbReference type="Proteomes" id="UP000266841">
    <property type="component" value="Unassembled WGS sequence"/>
</dbReference>
<proteinExistence type="predicted"/>
<sequence>MDPAYMICDSRRFNSNANWGEIYGDITEGIPPDAPEPLGAPVTILVFVDADDADHASNVVTRRLHTGVLIFVQNTLIMSYCKRQNTVESATFESELVAMRLARDLVVEIRIKLRMFGIPILGPANFFCDNEGVVKNTSVPESTLNKKHNSINYHIVREPVAQGIMRVAKEPTETNLADSPTKMVPYERKKMLLGPLLVDAPVDADGDADGDAT</sequence>
<dbReference type="EMBL" id="AGNL01017456">
    <property type="protein sequence ID" value="EJK64270.1"/>
    <property type="molecule type" value="Genomic_DNA"/>
</dbReference>
<dbReference type="OrthoDB" id="39557at2759"/>